<dbReference type="SMART" id="SM00418">
    <property type="entry name" value="HTH_ARSR"/>
    <property type="match status" value="1"/>
</dbReference>
<dbReference type="PANTHER" id="PTHR43132:SF2">
    <property type="entry name" value="ARSENICAL RESISTANCE OPERON REPRESSOR ARSR-RELATED"/>
    <property type="match status" value="1"/>
</dbReference>
<keyword evidence="3" id="KW-0804">Transcription</keyword>
<dbReference type="InterPro" id="IPR051011">
    <property type="entry name" value="Metal_resp_trans_reg"/>
</dbReference>
<evidence type="ECO:0000313" key="6">
    <source>
        <dbReference type="EMBL" id="GAA1979628.1"/>
    </source>
</evidence>
<evidence type="ECO:0000259" key="5">
    <source>
        <dbReference type="SMART" id="SM00418"/>
    </source>
</evidence>
<dbReference type="InterPro" id="IPR036390">
    <property type="entry name" value="WH_DNA-bd_sf"/>
</dbReference>
<protein>
    <recommendedName>
        <fullName evidence="5">HTH arsR-type domain-containing protein</fullName>
    </recommendedName>
</protein>
<dbReference type="EMBL" id="BAAAQM010000026">
    <property type="protein sequence ID" value="GAA1979628.1"/>
    <property type="molecule type" value="Genomic_DNA"/>
</dbReference>
<dbReference type="PANTHER" id="PTHR43132">
    <property type="entry name" value="ARSENICAL RESISTANCE OPERON REPRESSOR ARSR-RELATED"/>
    <property type="match status" value="1"/>
</dbReference>
<evidence type="ECO:0000256" key="4">
    <source>
        <dbReference type="SAM" id="MobiDB-lite"/>
    </source>
</evidence>
<organism evidence="6 7">
    <name type="scientific">Catenulispora subtropica</name>
    <dbReference type="NCBI Taxonomy" id="450798"/>
    <lineage>
        <taxon>Bacteria</taxon>
        <taxon>Bacillati</taxon>
        <taxon>Actinomycetota</taxon>
        <taxon>Actinomycetes</taxon>
        <taxon>Catenulisporales</taxon>
        <taxon>Catenulisporaceae</taxon>
        <taxon>Catenulispora</taxon>
    </lineage>
</organism>
<gene>
    <name evidence="6" type="ORF">GCM10009838_45800</name>
</gene>
<keyword evidence="1" id="KW-0805">Transcription regulation</keyword>
<dbReference type="Proteomes" id="UP001499854">
    <property type="component" value="Unassembled WGS sequence"/>
</dbReference>
<evidence type="ECO:0000256" key="3">
    <source>
        <dbReference type="ARBA" id="ARBA00023163"/>
    </source>
</evidence>
<dbReference type="Pfam" id="PF12840">
    <property type="entry name" value="HTH_20"/>
    <property type="match status" value="1"/>
</dbReference>
<dbReference type="SUPFAM" id="SSF46785">
    <property type="entry name" value="Winged helix' DNA-binding domain"/>
    <property type="match status" value="1"/>
</dbReference>
<evidence type="ECO:0000313" key="7">
    <source>
        <dbReference type="Proteomes" id="UP001499854"/>
    </source>
</evidence>
<dbReference type="PRINTS" id="PR00778">
    <property type="entry name" value="HTHARSR"/>
</dbReference>
<name>A0ABP5DG13_9ACTN</name>
<accession>A0ABP5DG13</accession>
<dbReference type="InterPro" id="IPR001845">
    <property type="entry name" value="HTH_ArsR_DNA-bd_dom"/>
</dbReference>
<dbReference type="Gene3D" id="1.10.10.10">
    <property type="entry name" value="Winged helix-like DNA-binding domain superfamily/Winged helix DNA-binding domain"/>
    <property type="match status" value="1"/>
</dbReference>
<evidence type="ECO:0000256" key="1">
    <source>
        <dbReference type="ARBA" id="ARBA00023015"/>
    </source>
</evidence>
<feature type="compositionally biased region" description="Gly residues" evidence="4">
    <location>
        <begin position="239"/>
        <end position="249"/>
    </location>
</feature>
<proteinExistence type="predicted"/>
<dbReference type="InterPro" id="IPR011991">
    <property type="entry name" value="ArsR-like_HTH"/>
</dbReference>
<reference evidence="7" key="1">
    <citation type="journal article" date="2019" name="Int. J. Syst. Evol. Microbiol.">
        <title>The Global Catalogue of Microorganisms (GCM) 10K type strain sequencing project: providing services to taxonomists for standard genome sequencing and annotation.</title>
        <authorList>
            <consortium name="The Broad Institute Genomics Platform"/>
            <consortium name="The Broad Institute Genome Sequencing Center for Infectious Disease"/>
            <person name="Wu L."/>
            <person name="Ma J."/>
        </authorList>
    </citation>
    <scope>NUCLEOTIDE SEQUENCE [LARGE SCALE GENOMIC DNA]</scope>
    <source>
        <strain evidence="7">JCM 16013</strain>
    </source>
</reference>
<dbReference type="CDD" id="cd00090">
    <property type="entry name" value="HTH_ARSR"/>
    <property type="match status" value="1"/>
</dbReference>
<dbReference type="InterPro" id="IPR036388">
    <property type="entry name" value="WH-like_DNA-bd_sf"/>
</dbReference>
<evidence type="ECO:0000256" key="2">
    <source>
        <dbReference type="ARBA" id="ARBA00023125"/>
    </source>
</evidence>
<sequence>MDPMGSKGNGSDLGGMLDGVRKEVRGAVRDAQKAVSEAKSQVAGIGPLIDEVVRTVTDVDTIKALADTTRLSILRALSRDRVPKSAKELAEELGEPQTKLYRHLKVLLEAGLIEVAETRVVSGIVETKYRAAQSSVTIDPSEHPDETREVMSRIISDNIGDYTRRFLRHLETEEYPADPEAAKSHGMLMNLSATLPPEVAEDFQRRMQALVKEFDDYPRDPDGVRIEGMVTWFTPSGPGARGGRPGPES</sequence>
<comment type="caution">
    <text evidence="6">The sequence shown here is derived from an EMBL/GenBank/DDBJ whole genome shotgun (WGS) entry which is preliminary data.</text>
</comment>
<feature type="domain" description="HTH arsR-type" evidence="5">
    <location>
        <begin position="60"/>
        <end position="153"/>
    </location>
</feature>
<feature type="region of interest" description="Disordered" evidence="4">
    <location>
        <begin position="230"/>
        <end position="249"/>
    </location>
</feature>
<keyword evidence="2" id="KW-0238">DNA-binding</keyword>
<keyword evidence="7" id="KW-1185">Reference proteome</keyword>